<sequence>MKKLTGKWFSLFNLCATLFLSACKGDGIIERNEEPLSSAYTGFQELNENYRSADFEVKLVAETNSYPHPIRVYPSINNQYIIEADAKTSDETRGDYNFYKINSDGNLTDSLFVPNKGYWAEFIDDFMVFTSYDEAYYTTWPLNGDTTKQDFKVLNADFSWSDIKVKQQIEDAKANAKYWFFKDERDNGNNYMKLHFYQNQQWQILWQKVNGYQTTPDNESAGRYCVEVMRTGETDPYLAKNITYLHQHRLEKIKYSHNIGGGSPGFDVTNWRGKVFFKTKINGKDFQFFQPNIAVENEQFDGNINRFYSISAPNSSANIFTPLFYNTTNSYAFYTSDRNKLYLIRDKKASK</sequence>
<reference evidence="1 2" key="1">
    <citation type="submission" date="2024-12" db="EMBL/GenBank/DDBJ databases">
        <authorList>
            <person name="Hu S."/>
        </authorList>
    </citation>
    <scope>NUCLEOTIDE SEQUENCE [LARGE SCALE GENOMIC DNA]</scope>
    <source>
        <strain evidence="1 2">THG-T11</strain>
    </source>
</reference>
<evidence type="ECO:0000313" key="1">
    <source>
        <dbReference type="EMBL" id="MFN0254961.1"/>
    </source>
</evidence>
<dbReference type="RefSeq" id="WP_138722071.1">
    <property type="nucleotide sequence ID" value="NZ_SSHJ02000001.1"/>
</dbReference>
<organism evidence="1 2">
    <name type="scientific">Pedobacter ureilyticus</name>
    <dbReference type="NCBI Taxonomy" id="1393051"/>
    <lineage>
        <taxon>Bacteria</taxon>
        <taxon>Pseudomonadati</taxon>
        <taxon>Bacteroidota</taxon>
        <taxon>Sphingobacteriia</taxon>
        <taxon>Sphingobacteriales</taxon>
        <taxon>Sphingobacteriaceae</taxon>
        <taxon>Pedobacter</taxon>
    </lineage>
</organism>
<accession>A0ABW9J717</accession>
<name>A0ABW9J717_9SPHI</name>
<dbReference type="PROSITE" id="PS51257">
    <property type="entry name" value="PROKAR_LIPOPROTEIN"/>
    <property type="match status" value="1"/>
</dbReference>
<gene>
    <name evidence="1" type="ORF">E6A44_005215</name>
</gene>
<proteinExistence type="predicted"/>
<comment type="caution">
    <text evidence="1">The sequence shown here is derived from an EMBL/GenBank/DDBJ whole genome shotgun (WGS) entry which is preliminary data.</text>
</comment>
<protein>
    <submittedName>
        <fullName evidence="1">Uncharacterized protein</fullName>
    </submittedName>
</protein>
<evidence type="ECO:0000313" key="2">
    <source>
        <dbReference type="Proteomes" id="UP001517247"/>
    </source>
</evidence>
<dbReference type="Proteomes" id="UP001517247">
    <property type="component" value="Unassembled WGS sequence"/>
</dbReference>
<keyword evidence="2" id="KW-1185">Reference proteome</keyword>
<dbReference type="EMBL" id="SSHJ02000001">
    <property type="protein sequence ID" value="MFN0254961.1"/>
    <property type="molecule type" value="Genomic_DNA"/>
</dbReference>